<keyword evidence="2" id="KW-1185">Reference proteome</keyword>
<gene>
    <name evidence="1" type="primary">RvY_11395-1</name>
    <name evidence="1" type="synonym">RvY_11395.1</name>
    <name evidence="1" type="ORF">RvY_11395</name>
</gene>
<organism evidence="1 2">
    <name type="scientific">Ramazzottius varieornatus</name>
    <name type="common">Water bear</name>
    <name type="synonym">Tardigrade</name>
    <dbReference type="NCBI Taxonomy" id="947166"/>
    <lineage>
        <taxon>Eukaryota</taxon>
        <taxon>Metazoa</taxon>
        <taxon>Ecdysozoa</taxon>
        <taxon>Tardigrada</taxon>
        <taxon>Eutardigrada</taxon>
        <taxon>Parachela</taxon>
        <taxon>Hypsibioidea</taxon>
        <taxon>Ramazzottiidae</taxon>
        <taxon>Ramazzottius</taxon>
    </lineage>
</organism>
<dbReference type="AlphaFoldDB" id="A0A1D1VLF5"/>
<dbReference type="EMBL" id="BDGG01000006">
    <property type="protein sequence ID" value="GAV00568.1"/>
    <property type="molecule type" value="Genomic_DNA"/>
</dbReference>
<dbReference type="Proteomes" id="UP000186922">
    <property type="component" value="Unassembled WGS sequence"/>
</dbReference>
<sequence length="59" mass="6521">MDKNGTITSVWASPGRQFQSVLEKQGITRLMVGDRFAVIPQERSVAAQETVRKAITGME</sequence>
<name>A0A1D1VLF5_RAMVA</name>
<protein>
    <submittedName>
        <fullName evidence="1">Uncharacterized protein</fullName>
    </submittedName>
</protein>
<comment type="caution">
    <text evidence="1">The sequence shown here is derived from an EMBL/GenBank/DDBJ whole genome shotgun (WGS) entry which is preliminary data.</text>
</comment>
<proteinExistence type="predicted"/>
<evidence type="ECO:0000313" key="2">
    <source>
        <dbReference type="Proteomes" id="UP000186922"/>
    </source>
</evidence>
<accession>A0A1D1VLF5</accession>
<reference evidence="1 2" key="1">
    <citation type="journal article" date="2016" name="Nat. Commun.">
        <title>Extremotolerant tardigrade genome and improved radiotolerance of human cultured cells by tardigrade-unique protein.</title>
        <authorList>
            <person name="Hashimoto T."/>
            <person name="Horikawa D.D."/>
            <person name="Saito Y."/>
            <person name="Kuwahara H."/>
            <person name="Kozuka-Hata H."/>
            <person name="Shin-I T."/>
            <person name="Minakuchi Y."/>
            <person name="Ohishi K."/>
            <person name="Motoyama A."/>
            <person name="Aizu T."/>
            <person name="Enomoto A."/>
            <person name="Kondo K."/>
            <person name="Tanaka S."/>
            <person name="Hara Y."/>
            <person name="Koshikawa S."/>
            <person name="Sagara H."/>
            <person name="Miura T."/>
            <person name="Yokobori S."/>
            <person name="Miyagawa K."/>
            <person name="Suzuki Y."/>
            <person name="Kubo T."/>
            <person name="Oyama M."/>
            <person name="Kohara Y."/>
            <person name="Fujiyama A."/>
            <person name="Arakawa K."/>
            <person name="Katayama T."/>
            <person name="Toyoda A."/>
            <person name="Kunieda T."/>
        </authorList>
    </citation>
    <scope>NUCLEOTIDE SEQUENCE [LARGE SCALE GENOMIC DNA]</scope>
    <source>
        <strain evidence="1 2">YOKOZUNA-1</strain>
    </source>
</reference>
<evidence type="ECO:0000313" key="1">
    <source>
        <dbReference type="EMBL" id="GAV00568.1"/>
    </source>
</evidence>